<evidence type="ECO:0000313" key="3">
    <source>
        <dbReference type="Proteomes" id="UP000679779"/>
    </source>
</evidence>
<accession>A0A919XI09</accession>
<proteinExistence type="predicted"/>
<keyword evidence="1" id="KW-0472">Membrane</keyword>
<comment type="caution">
    <text evidence="2">The sequence shown here is derived from an EMBL/GenBank/DDBJ whole genome shotgun (WGS) entry which is preliminary data.</text>
</comment>
<evidence type="ECO:0000313" key="2">
    <source>
        <dbReference type="EMBL" id="GIO32566.1"/>
    </source>
</evidence>
<dbReference type="Proteomes" id="UP000679779">
    <property type="component" value="Unassembled WGS sequence"/>
</dbReference>
<keyword evidence="3" id="KW-1185">Reference proteome</keyword>
<protein>
    <submittedName>
        <fullName evidence="2">Uncharacterized protein</fullName>
    </submittedName>
</protein>
<evidence type="ECO:0000256" key="1">
    <source>
        <dbReference type="SAM" id="Phobius"/>
    </source>
</evidence>
<gene>
    <name evidence="2" type="ORF">J2TS6_37070</name>
</gene>
<feature type="transmembrane region" description="Helical" evidence="1">
    <location>
        <begin position="12"/>
        <end position="34"/>
    </location>
</feature>
<name>A0A919XI09_9BACL</name>
<feature type="transmembrane region" description="Helical" evidence="1">
    <location>
        <begin position="69"/>
        <end position="97"/>
    </location>
</feature>
<dbReference type="EMBL" id="BORQ01000004">
    <property type="protein sequence ID" value="GIO32566.1"/>
    <property type="molecule type" value="Genomic_DNA"/>
</dbReference>
<organism evidence="2 3">
    <name type="scientific">Paenibacillus albilobatus</name>
    <dbReference type="NCBI Taxonomy" id="2716884"/>
    <lineage>
        <taxon>Bacteria</taxon>
        <taxon>Bacillati</taxon>
        <taxon>Bacillota</taxon>
        <taxon>Bacilli</taxon>
        <taxon>Bacillales</taxon>
        <taxon>Paenibacillaceae</taxon>
        <taxon>Paenibacillus</taxon>
    </lineage>
</organism>
<sequence>MIREVQVRRYSLVSWIALALGVICFSSVFGEWMHVFRGTFYGGLILGISSLAGFILSAAGLFRRSEKKALLWLALVLSFTPFLYKLAIFIGFMTGWIPFAP</sequence>
<feature type="transmembrane region" description="Helical" evidence="1">
    <location>
        <begin position="40"/>
        <end position="62"/>
    </location>
</feature>
<keyword evidence="1" id="KW-1133">Transmembrane helix</keyword>
<keyword evidence="1" id="KW-0812">Transmembrane</keyword>
<dbReference type="RefSeq" id="WP_160039442.1">
    <property type="nucleotide sequence ID" value="NZ_BORQ01000004.1"/>
</dbReference>
<dbReference type="AlphaFoldDB" id="A0A919XI09"/>
<reference evidence="2" key="1">
    <citation type="submission" date="2021-03" db="EMBL/GenBank/DDBJ databases">
        <title>Antimicrobial resistance genes in bacteria isolated from Japanese honey, and their potential for conferring macrolide and lincosamide resistance in the American foulbrood pathogen Paenibacillus larvae.</title>
        <authorList>
            <person name="Okamoto M."/>
            <person name="Kumagai M."/>
            <person name="Kanamori H."/>
            <person name="Takamatsu D."/>
        </authorList>
    </citation>
    <scope>NUCLEOTIDE SEQUENCE</scope>
    <source>
        <strain evidence="2">J2TS6</strain>
    </source>
</reference>